<reference evidence="1" key="2">
    <citation type="submission" date="2020-09" db="EMBL/GenBank/DDBJ databases">
        <authorList>
            <person name="Sun Q."/>
            <person name="Zhou Y."/>
        </authorList>
    </citation>
    <scope>NUCLEOTIDE SEQUENCE</scope>
    <source>
        <strain evidence="1">CGMCC 1.12187</strain>
    </source>
</reference>
<name>A0A917GPL0_9MICC</name>
<sequence>MTFSGYDRAEPYWLIKMRQAAKQRPRTRFVKIRWIELQHLLRERDALWQAASPATRDRLVALREKDDYGYLAPYELKAWQEWRDGEEPAETVS</sequence>
<dbReference type="AlphaFoldDB" id="A0A917GPL0"/>
<dbReference type="RefSeq" id="WP_188535809.1">
    <property type="nucleotide sequence ID" value="NZ_BMEQ01000006.1"/>
</dbReference>
<protein>
    <submittedName>
        <fullName evidence="1">Uncharacterized protein</fullName>
    </submittedName>
</protein>
<comment type="caution">
    <text evidence="1">The sequence shown here is derived from an EMBL/GenBank/DDBJ whole genome shotgun (WGS) entry which is preliminary data.</text>
</comment>
<evidence type="ECO:0000313" key="2">
    <source>
        <dbReference type="Proteomes" id="UP000638848"/>
    </source>
</evidence>
<organism evidence="1 2">
    <name type="scientific">Kocuria dechangensis</name>
    <dbReference type="NCBI Taxonomy" id="1176249"/>
    <lineage>
        <taxon>Bacteria</taxon>
        <taxon>Bacillati</taxon>
        <taxon>Actinomycetota</taxon>
        <taxon>Actinomycetes</taxon>
        <taxon>Micrococcales</taxon>
        <taxon>Micrococcaceae</taxon>
        <taxon>Kocuria</taxon>
    </lineage>
</organism>
<proteinExistence type="predicted"/>
<evidence type="ECO:0000313" key="1">
    <source>
        <dbReference type="EMBL" id="GGG53141.1"/>
    </source>
</evidence>
<gene>
    <name evidence="1" type="ORF">GCM10011374_14990</name>
</gene>
<reference evidence="1" key="1">
    <citation type="journal article" date="2014" name="Int. J. Syst. Evol. Microbiol.">
        <title>Complete genome sequence of Corynebacterium casei LMG S-19264T (=DSM 44701T), isolated from a smear-ripened cheese.</title>
        <authorList>
            <consortium name="US DOE Joint Genome Institute (JGI-PGF)"/>
            <person name="Walter F."/>
            <person name="Albersmeier A."/>
            <person name="Kalinowski J."/>
            <person name="Ruckert C."/>
        </authorList>
    </citation>
    <scope>NUCLEOTIDE SEQUENCE</scope>
    <source>
        <strain evidence="1">CGMCC 1.12187</strain>
    </source>
</reference>
<dbReference type="Proteomes" id="UP000638848">
    <property type="component" value="Unassembled WGS sequence"/>
</dbReference>
<dbReference type="EMBL" id="BMEQ01000006">
    <property type="protein sequence ID" value="GGG53141.1"/>
    <property type="molecule type" value="Genomic_DNA"/>
</dbReference>
<keyword evidence="2" id="KW-1185">Reference proteome</keyword>
<accession>A0A917GPL0</accession>